<dbReference type="GO" id="GO:0003700">
    <property type="term" value="F:DNA-binding transcription factor activity"/>
    <property type="evidence" value="ECO:0007669"/>
    <property type="project" value="InterPro"/>
</dbReference>
<protein>
    <submittedName>
        <fullName evidence="5">Helix-turn-helix domain-containing protein</fullName>
    </submittedName>
</protein>
<dbReference type="PRINTS" id="PR00032">
    <property type="entry name" value="HTHARAC"/>
</dbReference>
<dbReference type="SMART" id="SM00342">
    <property type="entry name" value="HTH_ARAC"/>
    <property type="match status" value="1"/>
</dbReference>
<keyword evidence="6" id="KW-1185">Reference proteome</keyword>
<dbReference type="Gene3D" id="1.10.10.60">
    <property type="entry name" value="Homeodomain-like"/>
    <property type="match status" value="2"/>
</dbReference>
<organism evidence="5 6">
    <name type="scientific">Venatoribacter cucullus</name>
    <dbReference type="NCBI Taxonomy" id="2661630"/>
    <lineage>
        <taxon>Bacteria</taxon>
        <taxon>Pseudomonadati</taxon>
        <taxon>Pseudomonadota</taxon>
        <taxon>Gammaproteobacteria</taxon>
        <taxon>Oceanospirillales</taxon>
        <taxon>Oceanospirillaceae</taxon>
        <taxon>Venatoribacter</taxon>
    </lineage>
</organism>
<dbReference type="InterPro" id="IPR009057">
    <property type="entry name" value="Homeodomain-like_sf"/>
</dbReference>
<evidence type="ECO:0000313" key="5">
    <source>
        <dbReference type="EMBL" id="QQD24327.1"/>
    </source>
</evidence>
<keyword evidence="2" id="KW-0238">DNA-binding</keyword>
<dbReference type="PROSITE" id="PS01124">
    <property type="entry name" value="HTH_ARAC_FAMILY_2"/>
    <property type="match status" value="1"/>
</dbReference>
<dbReference type="KEGG" id="vcw:GJQ55_07485"/>
<keyword evidence="3" id="KW-0804">Transcription</keyword>
<dbReference type="Proteomes" id="UP000596074">
    <property type="component" value="Chromosome"/>
</dbReference>
<dbReference type="Pfam" id="PF12833">
    <property type="entry name" value="HTH_18"/>
    <property type="match status" value="1"/>
</dbReference>
<dbReference type="PANTHER" id="PTHR43130">
    <property type="entry name" value="ARAC-FAMILY TRANSCRIPTIONAL REGULATOR"/>
    <property type="match status" value="1"/>
</dbReference>
<evidence type="ECO:0000256" key="1">
    <source>
        <dbReference type="ARBA" id="ARBA00023015"/>
    </source>
</evidence>
<dbReference type="SUPFAM" id="SSF52317">
    <property type="entry name" value="Class I glutamine amidotransferase-like"/>
    <property type="match status" value="1"/>
</dbReference>
<reference evidence="5 6" key="1">
    <citation type="submission" date="2019-11" db="EMBL/GenBank/DDBJ databases">
        <title>Venatorbacter sp. nov. a predator of Campylobacter and other Gram-negative bacteria.</title>
        <authorList>
            <person name="Saeedi A."/>
            <person name="Cummings N.J."/>
            <person name="Connerton I.F."/>
            <person name="Connerton P.L."/>
        </authorList>
    </citation>
    <scope>NUCLEOTIDE SEQUENCE [LARGE SCALE GENOMIC DNA]</scope>
    <source>
        <strain evidence="5">XL5</strain>
    </source>
</reference>
<dbReference type="EMBL" id="CP046056">
    <property type="protein sequence ID" value="QQD24327.1"/>
    <property type="molecule type" value="Genomic_DNA"/>
</dbReference>
<sequence length="337" mass="37247">MIKHITLLAIDQMLSSSVAIPLEMLEAARAQLRVKRDARAGFKVDVVAAELQPLTMLGGFQIRPSKTLPDIVQTDLIVVPALWRNPRRQLPALAGTVDWLARQYRAGASIIAVGTGVCLLAESGILDGKPATTHWHYLDAFARDYPRVQLQRQHLLTQAGRIYCAASVNSGADLMVHFLGLQYGRELALKVEQQFSPEVRNPFEKKVFYAGQAQQHPDEEIALAQTWLQQNLQRPLDLAALAQAAGLSKRQFDRRFQAVTGQTPGQYLQQQRCDAARDLLQNSNLSIADIAAAVGYSDGGYFTRIFRRLAGQTPGEYRKKVRAKLFRGSSSGPAGMV</sequence>
<gene>
    <name evidence="5" type="ORF">GJQ55_07485</name>
</gene>
<feature type="domain" description="HTH araC/xylS-type" evidence="4">
    <location>
        <begin position="222"/>
        <end position="320"/>
    </location>
</feature>
<dbReference type="InterPro" id="IPR020449">
    <property type="entry name" value="Tscrpt_reg_AraC-type_HTH"/>
</dbReference>
<dbReference type="InterPro" id="IPR029062">
    <property type="entry name" value="Class_I_gatase-like"/>
</dbReference>
<evidence type="ECO:0000256" key="2">
    <source>
        <dbReference type="ARBA" id="ARBA00023125"/>
    </source>
</evidence>
<proteinExistence type="predicted"/>
<evidence type="ECO:0000313" key="6">
    <source>
        <dbReference type="Proteomes" id="UP000596074"/>
    </source>
</evidence>
<dbReference type="Gene3D" id="3.40.50.880">
    <property type="match status" value="1"/>
</dbReference>
<name>A0A9X7YPT2_9GAMM</name>
<dbReference type="Pfam" id="PF01965">
    <property type="entry name" value="DJ-1_PfpI"/>
    <property type="match status" value="1"/>
</dbReference>
<evidence type="ECO:0000259" key="4">
    <source>
        <dbReference type="PROSITE" id="PS01124"/>
    </source>
</evidence>
<accession>A0A9X7YPT2</accession>
<dbReference type="CDD" id="cd03138">
    <property type="entry name" value="GATase1_AraC_2"/>
    <property type="match status" value="1"/>
</dbReference>
<dbReference type="InterPro" id="IPR018060">
    <property type="entry name" value="HTH_AraC"/>
</dbReference>
<dbReference type="RefSeq" id="WP_228344370.1">
    <property type="nucleotide sequence ID" value="NZ_CP046056.1"/>
</dbReference>
<dbReference type="SUPFAM" id="SSF46689">
    <property type="entry name" value="Homeodomain-like"/>
    <property type="match status" value="2"/>
</dbReference>
<dbReference type="GO" id="GO:0043565">
    <property type="term" value="F:sequence-specific DNA binding"/>
    <property type="evidence" value="ECO:0007669"/>
    <property type="project" value="InterPro"/>
</dbReference>
<dbReference type="PANTHER" id="PTHR43130:SF11">
    <property type="entry name" value="TRANSCRIPTIONAL REGULATORY PROTEIN"/>
    <property type="match status" value="1"/>
</dbReference>
<dbReference type="InterPro" id="IPR052158">
    <property type="entry name" value="INH-QAR"/>
</dbReference>
<dbReference type="InterPro" id="IPR002818">
    <property type="entry name" value="DJ-1/PfpI"/>
</dbReference>
<keyword evidence="1" id="KW-0805">Transcription regulation</keyword>
<dbReference type="AlphaFoldDB" id="A0A9X7YPT2"/>
<evidence type="ECO:0000256" key="3">
    <source>
        <dbReference type="ARBA" id="ARBA00023163"/>
    </source>
</evidence>